<feature type="transmembrane region" description="Helical" evidence="13">
    <location>
        <begin position="201"/>
        <end position="221"/>
    </location>
</feature>
<dbReference type="GO" id="GO:0005524">
    <property type="term" value="F:ATP binding"/>
    <property type="evidence" value="ECO:0007669"/>
    <property type="project" value="UniProtKB-UniRule"/>
</dbReference>
<comment type="caution">
    <text evidence="10">Lacks conserved residue(s) required for the propagation of feature annotation.</text>
</comment>
<dbReference type="EMBL" id="AC113336">
    <property type="protein sequence ID" value="AAM01173.1"/>
    <property type="molecule type" value="Genomic_DNA"/>
</dbReference>
<dbReference type="PROSITE" id="PS50026">
    <property type="entry name" value="EGF_3"/>
    <property type="match status" value="1"/>
</dbReference>
<dbReference type="InterPro" id="IPR008271">
    <property type="entry name" value="Ser/Thr_kinase_AS"/>
</dbReference>
<evidence type="ECO:0000259" key="15">
    <source>
        <dbReference type="PROSITE" id="PS50026"/>
    </source>
</evidence>
<evidence type="ECO:0000256" key="2">
    <source>
        <dbReference type="ARBA" id="ARBA00022536"/>
    </source>
</evidence>
<dbReference type="InterPro" id="IPR017441">
    <property type="entry name" value="Protein_kinase_ATP_BS"/>
</dbReference>
<evidence type="ECO:0000256" key="1">
    <source>
        <dbReference type="ARBA" id="ARBA00022527"/>
    </source>
</evidence>
<organism evidence="16 17">
    <name type="scientific">Oryza sativa subsp. japonica</name>
    <name type="common">Rice</name>
    <dbReference type="NCBI Taxonomy" id="39947"/>
    <lineage>
        <taxon>Eukaryota</taxon>
        <taxon>Viridiplantae</taxon>
        <taxon>Streptophyta</taxon>
        <taxon>Embryophyta</taxon>
        <taxon>Tracheophyta</taxon>
        <taxon>Spermatophyta</taxon>
        <taxon>Magnoliopsida</taxon>
        <taxon>Liliopsida</taxon>
        <taxon>Poales</taxon>
        <taxon>Poaceae</taxon>
        <taxon>BOP clade</taxon>
        <taxon>Oryzoideae</taxon>
        <taxon>Oryzeae</taxon>
        <taxon>Oryzinae</taxon>
        <taxon>Oryza</taxon>
        <taxon>Oryza sativa</taxon>
    </lineage>
</organism>
<dbReference type="InterPro" id="IPR018097">
    <property type="entry name" value="EGF_Ca-bd_CS"/>
</dbReference>
<feature type="domain" description="EGF-like" evidence="15">
    <location>
        <begin position="151"/>
        <end position="195"/>
    </location>
</feature>
<evidence type="ECO:0000256" key="11">
    <source>
        <dbReference type="PROSITE-ProRule" id="PRU10141"/>
    </source>
</evidence>
<evidence type="ECO:0000256" key="3">
    <source>
        <dbReference type="ARBA" id="ARBA00022679"/>
    </source>
</evidence>
<feature type="domain" description="Protein kinase" evidence="14">
    <location>
        <begin position="258"/>
        <end position="578"/>
    </location>
</feature>
<evidence type="ECO:0000313" key="17">
    <source>
        <dbReference type="Proteomes" id="UP000000763"/>
    </source>
</evidence>
<name>Q8S5J9_ORYSJ</name>
<evidence type="ECO:0000256" key="8">
    <source>
        <dbReference type="ARBA" id="ARBA00022840"/>
    </source>
</evidence>
<dbReference type="FunFam" id="2.10.25.10:FF:000038">
    <property type="entry name" value="Fibrillin 2"/>
    <property type="match status" value="1"/>
</dbReference>
<reference evidence="17" key="2">
    <citation type="journal article" date="2008" name="Nucleic Acids Res.">
        <title>The rice annotation project database (RAP-DB): 2008 update.</title>
        <authorList>
            <consortium name="The rice annotation project (RAP)"/>
        </authorList>
    </citation>
    <scope>GENOME REANNOTATION</scope>
    <source>
        <strain evidence="17">cv. Nipponbare</strain>
    </source>
</reference>
<dbReference type="GO" id="GO:0007166">
    <property type="term" value="P:cell surface receptor signaling pathway"/>
    <property type="evidence" value="ECO:0007669"/>
    <property type="project" value="InterPro"/>
</dbReference>
<dbReference type="AlphaFoldDB" id="Q8S5J9"/>
<dbReference type="PROSITE" id="PS01187">
    <property type="entry name" value="EGF_CA"/>
    <property type="match status" value="1"/>
</dbReference>
<evidence type="ECO:0000256" key="13">
    <source>
        <dbReference type="SAM" id="Phobius"/>
    </source>
</evidence>
<dbReference type="Gene3D" id="2.10.25.10">
    <property type="entry name" value="Laminin"/>
    <property type="match status" value="1"/>
</dbReference>
<dbReference type="InterPro" id="IPR000719">
    <property type="entry name" value="Prot_kinase_dom"/>
</dbReference>
<evidence type="ECO:0000256" key="9">
    <source>
        <dbReference type="ARBA" id="ARBA00023157"/>
    </source>
</evidence>
<evidence type="ECO:0000259" key="14">
    <source>
        <dbReference type="PROSITE" id="PS50011"/>
    </source>
</evidence>
<evidence type="ECO:0000256" key="7">
    <source>
        <dbReference type="ARBA" id="ARBA00022777"/>
    </source>
</evidence>
<dbReference type="CDD" id="cd00054">
    <property type="entry name" value="EGF_CA"/>
    <property type="match status" value="1"/>
</dbReference>
<dbReference type="PROSITE" id="PS00107">
    <property type="entry name" value="PROTEIN_KINASE_ATP"/>
    <property type="match status" value="1"/>
</dbReference>
<dbReference type="InterPro" id="IPR000152">
    <property type="entry name" value="EGF-type_Asp/Asn_hydroxyl_site"/>
</dbReference>
<dbReference type="FunFam" id="3.30.200.20:FF:000337">
    <property type="entry name" value="Wall-associated receptor kinase 3"/>
    <property type="match status" value="1"/>
</dbReference>
<evidence type="ECO:0000256" key="5">
    <source>
        <dbReference type="ARBA" id="ARBA00022737"/>
    </source>
</evidence>
<sequence>MKRKRRRRRSGKGNVPPSSPPTAILAAVFVDSDQTVDLVHPSLGVRKLHAVVADRVSLVPQQILASLARPRRARRVPHNEGTDLTATIAREGFDSYVLAVLRRSHRECRGGRSRPGKKAVAATAGDRARHPEAPPPDGSGLPGLDPLAGGDIDECALPGIMSNCSFNSVCVNRPGGFDCPCKRGMTGDGKRGTCTENFPPAAKAAVGLSSFIVFIVLIFMVKQHLKLKKFYEQNGGPVLKGVRNIKIYTKKELKQITSNYSSDIGEGASGKVYMGTLKGGQQVAIKKSKKVDEERKSEFTQEVILQSEMKHKNIIQLFGCCLEVDVPMLVYEFTVKGSLHDVLFKCDENMKGNLHDVLPKYNDNKKGKGKGKGKVHDALVECDGNKNVSLHDVLFKCGDKIAIDTLLEIAIGSAEGLTYMHTARETPIRHGDLKSGNILIDNNFVPKISDFGTSRSLVAGHKFRPDKFIPADMNYIDPVYMEDGMLTEKSDIYSFGIVLIELVTRKPAKYDDDRSYVRNFIQAYLDKREREKCHKEITPDVEINILEMVSEVAVACLEPVQDKRPDMIEVERQLHRIRHIAGQRIEEKKEEFQRAFPRTGSVISNGFKASSLSGRVPVTKQRSLM</sequence>
<dbReference type="Proteomes" id="UP000000763">
    <property type="component" value="Chromosome 10"/>
</dbReference>
<evidence type="ECO:0000256" key="6">
    <source>
        <dbReference type="ARBA" id="ARBA00022741"/>
    </source>
</evidence>
<keyword evidence="13" id="KW-0812">Transmembrane</keyword>
<keyword evidence="13" id="KW-0472">Membrane</keyword>
<feature type="region of interest" description="Disordered" evidence="12">
    <location>
        <begin position="1"/>
        <end position="21"/>
    </location>
</feature>
<dbReference type="InterPro" id="IPR001881">
    <property type="entry name" value="EGF-like_Ca-bd_dom"/>
</dbReference>
<keyword evidence="5" id="KW-0677">Repeat</keyword>
<feature type="compositionally biased region" description="Basic residues" evidence="12">
    <location>
        <begin position="1"/>
        <end position="11"/>
    </location>
</feature>
<dbReference type="SMART" id="SM00181">
    <property type="entry name" value="EGF"/>
    <property type="match status" value="1"/>
</dbReference>
<gene>
    <name evidence="16" type="primary">OSJNBa0011A24.19</name>
</gene>
<keyword evidence="7 16" id="KW-0418">Kinase</keyword>
<dbReference type="SMART" id="SM00179">
    <property type="entry name" value="EGF_CA"/>
    <property type="match status" value="1"/>
</dbReference>
<keyword evidence="9" id="KW-1015">Disulfide bond</keyword>
<keyword evidence="8 11" id="KW-0067">ATP-binding</keyword>
<dbReference type="SUPFAM" id="SSF56112">
    <property type="entry name" value="Protein kinase-like (PK-like)"/>
    <property type="match status" value="1"/>
</dbReference>
<dbReference type="GO" id="GO:0005509">
    <property type="term" value="F:calcium ion binding"/>
    <property type="evidence" value="ECO:0007669"/>
    <property type="project" value="InterPro"/>
</dbReference>
<proteinExistence type="predicted"/>
<evidence type="ECO:0000313" key="16">
    <source>
        <dbReference type="EMBL" id="AAM01173.1"/>
    </source>
</evidence>
<dbReference type="InterPro" id="IPR001245">
    <property type="entry name" value="Ser-Thr/Tyr_kinase_cat_dom"/>
</dbReference>
<evidence type="ECO:0000256" key="10">
    <source>
        <dbReference type="PROSITE-ProRule" id="PRU00076"/>
    </source>
</evidence>
<dbReference type="Pfam" id="PF07645">
    <property type="entry name" value="EGF_CA"/>
    <property type="match status" value="1"/>
</dbReference>
<keyword evidence="2 10" id="KW-0245">EGF-like domain</keyword>
<keyword evidence="6 11" id="KW-0547">Nucleotide-binding</keyword>
<reference evidence="17" key="1">
    <citation type="journal article" date="2005" name="Nature">
        <title>The map-based sequence of the rice genome.</title>
        <authorList>
            <consortium name="International rice genome sequencing project (IRGSP)"/>
            <person name="Matsumoto T."/>
            <person name="Wu J."/>
            <person name="Kanamori H."/>
            <person name="Katayose Y."/>
            <person name="Fujisawa M."/>
            <person name="Namiki N."/>
            <person name="Mizuno H."/>
            <person name="Yamamoto K."/>
            <person name="Antonio B.A."/>
            <person name="Baba T."/>
            <person name="Sakata K."/>
            <person name="Nagamura Y."/>
            <person name="Aoki H."/>
            <person name="Arikawa K."/>
            <person name="Arita K."/>
            <person name="Bito T."/>
            <person name="Chiden Y."/>
            <person name="Fujitsuka N."/>
            <person name="Fukunaka R."/>
            <person name="Hamada M."/>
            <person name="Harada C."/>
            <person name="Hayashi A."/>
            <person name="Hijishita S."/>
            <person name="Honda M."/>
            <person name="Hosokawa S."/>
            <person name="Ichikawa Y."/>
            <person name="Idonuma A."/>
            <person name="Iijima M."/>
            <person name="Ikeda M."/>
            <person name="Ikeno M."/>
            <person name="Ito K."/>
            <person name="Ito S."/>
            <person name="Ito T."/>
            <person name="Ito Y."/>
            <person name="Ito Y."/>
            <person name="Iwabuchi A."/>
            <person name="Kamiya K."/>
            <person name="Karasawa W."/>
            <person name="Kurita K."/>
            <person name="Katagiri S."/>
            <person name="Kikuta A."/>
            <person name="Kobayashi H."/>
            <person name="Kobayashi N."/>
            <person name="Machita K."/>
            <person name="Maehara T."/>
            <person name="Masukawa M."/>
            <person name="Mizubayashi T."/>
            <person name="Mukai Y."/>
            <person name="Nagasaki H."/>
            <person name="Nagata Y."/>
            <person name="Naito S."/>
            <person name="Nakashima M."/>
            <person name="Nakama Y."/>
            <person name="Nakamichi Y."/>
            <person name="Nakamura M."/>
            <person name="Meguro A."/>
            <person name="Negishi M."/>
            <person name="Ohta I."/>
            <person name="Ohta T."/>
            <person name="Okamoto M."/>
            <person name="Ono N."/>
            <person name="Saji S."/>
            <person name="Sakaguchi M."/>
            <person name="Sakai K."/>
            <person name="Shibata M."/>
            <person name="Shimokawa T."/>
            <person name="Song J."/>
            <person name="Takazaki Y."/>
            <person name="Terasawa K."/>
            <person name="Tsugane M."/>
            <person name="Tsuji K."/>
            <person name="Ueda S."/>
            <person name="Waki K."/>
            <person name="Yamagata H."/>
            <person name="Yamamoto M."/>
            <person name="Yamamoto S."/>
            <person name="Yamane H."/>
            <person name="Yoshiki S."/>
            <person name="Yoshihara R."/>
            <person name="Yukawa K."/>
            <person name="Zhong H."/>
            <person name="Yano M."/>
            <person name="Yuan Q."/>
            <person name="Ouyang S."/>
            <person name="Liu J."/>
            <person name="Jones K.M."/>
            <person name="Gansberger K."/>
            <person name="Moffat K."/>
            <person name="Hill J."/>
            <person name="Bera J."/>
            <person name="Fadrosh D."/>
            <person name="Jin S."/>
            <person name="Johri S."/>
            <person name="Kim M."/>
            <person name="Overton L."/>
            <person name="Reardon M."/>
            <person name="Tsitrin T."/>
            <person name="Vuong H."/>
            <person name="Weaver B."/>
            <person name="Ciecko A."/>
            <person name="Tallon L."/>
            <person name="Jackson J."/>
            <person name="Pai G."/>
            <person name="Aken S.V."/>
            <person name="Utterback T."/>
            <person name="Reidmuller S."/>
            <person name="Feldblyum T."/>
            <person name="Hsiao J."/>
            <person name="Zismann V."/>
            <person name="Iobst S."/>
            <person name="de Vazeille A.R."/>
            <person name="Buell C.R."/>
            <person name="Ying K."/>
            <person name="Li Y."/>
            <person name="Lu T."/>
            <person name="Huang Y."/>
            <person name="Zhao Q."/>
            <person name="Feng Q."/>
            <person name="Zhang L."/>
            <person name="Zhu J."/>
            <person name="Weng Q."/>
            <person name="Mu J."/>
            <person name="Lu Y."/>
            <person name="Fan D."/>
            <person name="Liu Y."/>
            <person name="Guan J."/>
            <person name="Zhang Y."/>
            <person name="Yu S."/>
            <person name="Liu X."/>
            <person name="Zhang Y."/>
            <person name="Hong G."/>
            <person name="Han B."/>
            <person name="Choisne N."/>
            <person name="Demange N."/>
            <person name="Orjeda G."/>
            <person name="Samain S."/>
            <person name="Cattolico L."/>
            <person name="Pelletier E."/>
            <person name="Couloux A."/>
            <person name="Segurens B."/>
            <person name="Wincker P."/>
            <person name="D'Hont A."/>
            <person name="Scarpelli C."/>
            <person name="Weissenbach J."/>
            <person name="Salanoubat M."/>
            <person name="Quetier F."/>
            <person name="Yu Y."/>
            <person name="Kim H.R."/>
            <person name="Rambo T."/>
            <person name="Currie J."/>
            <person name="Collura K."/>
            <person name="Luo M."/>
            <person name="Yang T."/>
            <person name="Ammiraju J.S.S."/>
            <person name="Engler F."/>
            <person name="Soderlund C."/>
            <person name="Wing R.A."/>
            <person name="Palmer L.E."/>
            <person name="de la Bastide M."/>
            <person name="Spiegel L."/>
            <person name="Nascimento L."/>
            <person name="Zutavern T."/>
            <person name="O'Shaughnessy A."/>
            <person name="Dike S."/>
            <person name="Dedhia N."/>
            <person name="Preston R."/>
            <person name="Balija V."/>
            <person name="McCombie W.R."/>
            <person name="Chow T."/>
            <person name="Chen H."/>
            <person name="Chung M."/>
            <person name="Chen C."/>
            <person name="Shaw J."/>
            <person name="Wu H."/>
            <person name="Hsiao K."/>
            <person name="Chao Y."/>
            <person name="Chu M."/>
            <person name="Cheng C."/>
            <person name="Hour A."/>
            <person name="Lee P."/>
            <person name="Lin S."/>
            <person name="Lin Y."/>
            <person name="Liou J."/>
            <person name="Liu S."/>
            <person name="Hsing Y."/>
            <person name="Raghuvanshi S."/>
            <person name="Mohanty A."/>
            <person name="Bharti A.K."/>
            <person name="Gaur A."/>
            <person name="Gupta V."/>
            <person name="Kumar D."/>
            <person name="Ravi V."/>
            <person name="Vij S."/>
            <person name="Kapur A."/>
            <person name="Khurana P."/>
            <person name="Khurana P."/>
            <person name="Khurana J.P."/>
            <person name="Tyagi A.K."/>
            <person name="Gaikwad K."/>
            <person name="Singh A."/>
            <person name="Dalal V."/>
            <person name="Srivastava S."/>
            <person name="Dixit A."/>
            <person name="Pal A.K."/>
            <person name="Ghazi I.A."/>
            <person name="Yadav M."/>
            <person name="Pandit A."/>
            <person name="Bhargava A."/>
            <person name="Sureshbabu K."/>
            <person name="Batra K."/>
            <person name="Sharma T.R."/>
            <person name="Mohapatra T."/>
            <person name="Singh N.K."/>
            <person name="Messing J."/>
            <person name="Nelson A.B."/>
            <person name="Fuks G."/>
            <person name="Kavchok S."/>
            <person name="Keizer G."/>
            <person name="Linton E."/>
            <person name="Llaca V."/>
            <person name="Song R."/>
            <person name="Tanyolac B."/>
            <person name="Young S."/>
            <person name="Ho-Il K."/>
            <person name="Hahn J.H."/>
            <person name="Sangsakoo G."/>
            <person name="Vanavichit A."/>
            <person name="de Mattos Luiz.A.T."/>
            <person name="Zimmer P.D."/>
            <person name="Malone G."/>
            <person name="Dellagostin O."/>
            <person name="de Oliveira A.C."/>
            <person name="Bevan M."/>
            <person name="Bancroft I."/>
            <person name="Minx P."/>
            <person name="Cordum H."/>
            <person name="Wilson R."/>
            <person name="Cheng Z."/>
            <person name="Jin W."/>
            <person name="Jiang J."/>
            <person name="Leong S.A."/>
            <person name="Iwama H."/>
            <person name="Gojobori T."/>
            <person name="Itoh T."/>
            <person name="Niimura Y."/>
            <person name="Fujii Y."/>
            <person name="Habara T."/>
            <person name="Sakai H."/>
            <person name="Sato Y."/>
            <person name="Wilson G."/>
            <person name="Kumar K."/>
            <person name="McCouch S."/>
            <person name="Juretic N."/>
            <person name="Hoen D."/>
            <person name="Wright S."/>
            <person name="Bruskiewich R."/>
            <person name="Bureau T."/>
            <person name="Miyao A."/>
            <person name="Hirochika H."/>
            <person name="Nishikawa T."/>
            <person name="Kadowaki K."/>
            <person name="Sugiura M."/>
            <person name="Burr B."/>
            <person name="Sasaki T."/>
        </authorList>
    </citation>
    <scope>NUCLEOTIDE SEQUENCE [LARGE SCALE GENOMIC DNA]</scope>
    <source>
        <strain evidence="17">cv. Nipponbare</strain>
    </source>
</reference>
<dbReference type="InterPro" id="IPR011009">
    <property type="entry name" value="Kinase-like_dom_sf"/>
</dbReference>
<dbReference type="Gene3D" id="3.30.200.20">
    <property type="entry name" value="Phosphorylase Kinase, domain 1"/>
    <property type="match status" value="1"/>
</dbReference>
<keyword evidence="4" id="KW-0732">Signal</keyword>
<dbReference type="SMART" id="SM00220">
    <property type="entry name" value="S_TKc"/>
    <property type="match status" value="1"/>
</dbReference>
<dbReference type="InterPro" id="IPR000742">
    <property type="entry name" value="EGF"/>
</dbReference>
<dbReference type="Gene3D" id="1.10.510.10">
    <property type="entry name" value="Transferase(Phosphotransferase) domain 1"/>
    <property type="match status" value="1"/>
</dbReference>
<accession>Q8S5J9</accession>
<dbReference type="Pfam" id="PF07714">
    <property type="entry name" value="PK_Tyr_Ser-Thr"/>
    <property type="match status" value="1"/>
</dbReference>
<evidence type="ECO:0000256" key="12">
    <source>
        <dbReference type="SAM" id="MobiDB-lite"/>
    </source>
</evidence>
<dbReference type="PROSITE" id="PS00010">
    <property type="entry name" value="ASX_HYDROXYL"/>
    <property type="match status" value="1"/>
</dbReference>
<dbReference type="PROSITE" id="PS00108">
    <property type="entry name" value="PROTEIN_KINASE_ST"/>
    <property type="match status" value="1"/>
</dbReference>
<dbReference type="PANTHER" id="PTHR27005:SF241">
    <property type="entry name" value="OS10G0174548 PROTEIN"/>
    <property type="match status" value="1"/>
</dbReference>
<keyword evidence="1" id="KW-0723">Serine/threonine-protein kinase</keyword>
<dbReference type="InterPro" id="IPR049883">
    <property type="entry name" value="NOTCH1_EGF-like"/>
</dbReference>
<dbReference type="PROSITE" id="PS50011">
    <property type="entry name" value="PROTEIN_KINASE_DOM"/>
    <property type="match status" value="1"/>
</dbReference>
<keyword evidence="13" id="KW-1133">Transmembrane helix</keyword>
<feature type="compositionally biased region" description="Basic residues" evidence="12">
    <location>
        <begin position="107"/>
        <end position="117"/>
    </location>
</feature>
<feature type="binding site" evidence="11">
    <location>
        <position position="287"/>
    </location>
    <ligand>
        <name>ATP</name>
        <dbReference type="ChEBI" id="CHEBI:30616"/>
    </ligand>
</feature>
<dbReference type="InterPro" id="IPR045274">
    <property type="entry name" value="WAK-like"/>
</dbReference>
<dbReference type="SUPFAM" id="SSF57196">
    <property type="entry name" value="EGF/Laminin"/>
    <property type="match status" value="1"/>
</dbReference>
<evidence type="ECO:0000256" key="4">
    <source>
        <dbReference type="ARBA" id="ARBA00022729"/>
    </source>
</evidence>
<keyword evidence="3" id="KW-0808">Transferase</keyword>
<dbReference type="PANTHER" id="PTHR27005">
    <property type="entry name" value="WALL-ASSOCIATED RECEPTOR KINASE-LIKE 21"/>
    <property type="match status" value="1"/>
</dbReference>
<dbReference type="GO" id="GO:0004674">
    <property type="term" value="F:protein serine/threonine kinase activity"/>
    <property type="evidence" value="ECO:0007669"/>
    <property type="project" value="UniProtKB-KW"/>
</dbReference>
<feature type="region of interest" description="Disordered" evidence="12">
    <location>
        <begin position="107"/>
        <end position="144"/>
    </location>
</feature>
<protein>
    <submittedName>
        <fullName evidence="16">S-receptor kinase</fullName>
    </submittedName>
</protein>